<dbReference type="RefSeq" id="WP_013661760.1">
    <property type="nucleotide sequence ID" value="NC_015276.1"/>
</dbReference>
<accession>F2JXF7</accession>
<dbReference type="PROSITE" id="PS50929">
    <property type="entry name" value="ABC_TM1F"/>
    <property type="match status" value="1"/>
</dbReference>
<dbReference type="SUPFAM" id="SSF52540">
    <property type="entry name" value="P-loop containing nucleoside triphosphate hydrolases"/>
    <property type="match status" value="1"/>
</dbReference>
<evidence type="ECO:0000256" key="1">
    <source>
        <dbReference type="ARBA" id="ARBA00004651"/>
    </source>
</evidence>
<dbReference type="InterPro" id="IPR003439">
    <property type="entry name" value="ABC_transporter-like_ATP-bd"/>
</dbReference>
<evidence type="ECO:0000256" key="4">
    <source>
        <dbReference type="ARBA" id="ARBA00022840"/>
    </source>
</evidence>
<dbReference type="InterPro" id="IPR011527">
    <property type="entry name" value="ABC1_TM_dom"/>
</dbReference>
<proteinExistence type="predicted"/>
<keyword evidence="2 7" id="KW-0812">Transmembrane</keyword>
<reference evidence="10 11" key="1">
    <citation type="journal article" date="2012" name="Stand. Genomic Sci.">
        <title>Complete genome sequence of the melanogenic marine bacterium Marinomonas mediterranea type strain (MMB-1(T)).</title>
        <authorList>
            <person name="Lucas-Elio P."/>
            <person name="Goodwin L."/>
            <person name="Woyke T."/>
            <person name="Pitluck S."/>
            <person name="Nolan M."/>
            <person name="Kyrpides N.C."/>
            <person name="Detter J.C."/>
            <person name="Copeland A."/>
            <person name="Teshima H."/>
            <person name="Bruce D."/>
            <person name="Detter C."/>
            <person name="Tapia R."/>
            <person name="Han S."/>
            <person name="Land M.L."/>
            <person name="Ivanova N."/>
            <person name="Mikhailova N."/>
            <person name="Johnston A.W."/>
            <person name="Sanchez-Amat A."/>
        </authorList>
    </citation>
    <scope>NUCLEOTIDE SEQUENCE [LARGE SCALE GENOMIC DNA]</scope>
    <source>
        <strain evidence="11">ATCC 700492 / JCM 21426 / NBRC 103028 / MMB-1</strain>
    </source>
</reference>
<evidence type="ECO:0000313" key="11">
    <source>
        <dbReference type="Proteomes" id="UP000001062"/>
    </source>
</evidence>
<dbReference type="NCBIfam" id="TIGR02857">
    <property type="entry name" value="CydD"/>
    <property type="match status" value="1"/>
</dbReference>
<dbReference type="GO" id="GO:0005886">
    <property type="term" value="C:plasma membrane"/>
    <property type="evidence" value="ECO:0007669"/>
    <property type="project" value="UniProtKB-SubCell"/>
</dbReference>
<dbReference type="OrthoDB" id="9806127at2"/>
<keyword evidence="3" id="KW-0547">Nucleotide-binding</keyword>
<dbReference type="InterPro" id="IPR036640">
    <property type="entry name" value="ABC1_TM_sf"/>
</dbReference>
<comment type="subcellular location">
    <subcellularLocation>
        <location evidence="1">Cell membrane</location>
        <topology evidence="1">Multi-pass membrane protein</topology>
    </subcellularLocation>
</comment>
<dbReference type="eggNOG" id="COG4988">
    <property type="taxonomic scope" value="Bacteria"/>
</dbReference>
<name>F2JXF7_MARM1</name>
<dbReference type="InterPro" id="IPR014216">
    <property type="entry name" value="ABC_transptr_CydD"/>
</dbReference>
<feature type="transmembrane region" description="Helical" evidence="7">
    <location>
        <begin position="40"/>
        <end position="64"/>
    </location>
</feature>
<evidence type="ECO:0000256" key="3">
    <source>
        <dbReference type="ARBA" id="ARBA00022741"/>
    </source>
</evidence>
<keyword evidence="11" id="KW-1185">Reference proteome</keyword>
<evidence type="ECO:0000259" key="8">
    <source>
        <dbReference type="PROSITE" id="PS50893"/>
    </source>
</evidence>
<dbReference type="Proteomes" id="UP000001062">
    <property type="component" value="Chromosome"/>
</dbReference>
<dbReference type="Pfam" id="PF00005">
    <property type="entry name" value="ABC_tran"/>
    <property type="match status" value="1"/>
</dbReference>
<keyword evidence="4 10" id="KW-0067">ATP-binding</keyword>
<feature type="domain" description="ABC transporter" evidence="8">
    <location>
        <begin position="373"/>
        <end position="595"/>
    </location>
</feature>
<dbReference type="PROSITE" id="PS00211">
    <property type="entry name" value="ABC_TRANSPORTER_1"/>
    <property type="match status" value="1"/>
</dbReference>
<keyword evidence="6 7" id="KW-0472">Membrane</keyword>
<dbReference type="PANTHER" id="PTHR24221">
    <property type="entry name" value="ATP-BINDING CASSETTE SUB-FAMILY B"/>
    <property type="match status" value="1"/>
</dbReference>
<feature type="transmembrane region" description="Helical" evidence="7">
    <location>
        <begin position="256"/>
        <end position="281"/>
    </location>
</feature>
<feature type="transmembrane region" description="Helical" evidence="7">
    <location>
        <begin position="155"/>
        <end position="174"/>
    </location>
</feature>
<dbReference type="PROSITE" id="PS50893">
    <property type="entry name" value="ABC_TRANSPORTER_2"/>
    <property type="match status" value="1"/>
</dbReference>
<dbReference type="GO" id="GO:0140359">
    <property type="term" value="F:ABC-type transporter activity"/>
    <property type="evidence" value="ECO:0007669"/>
    <property type="project" value="InterPro"/>
</dbReference>
<keyword evidence="5 7" id="KW-1133">Transmembrane helix</keyword>
<dbReference type="AlphaFoldDB" id="F2JXF7"/>
<dbReference type="GO" id="GO:0005524">
    <property type="term" value="F:ATP binding"/>
    <property type="evidence" value="ECO:0007669"/>
    <property type="project" value="UniProtKB-KW"/>
</dbReference>
<dbReference type="CDD" id="cd18584">
    <property type="entry name" value="ABC_6TM_AarD_CydD"/>
    <property type="match status" value="1"/>
</dbReference>
<evidence type="ECO:0000259" key="9">
    <source>
        <dbReference type="PROSITE" id="PS50929"/>
    </source>
</evidence>
<organism evidence="10 11">
    <name type="scientific">Marinomonas mediterranea (strain ATCC 700492 / JCM 21426 / NBRC 103028 / MMB-1)</name>
    <dbReference type="NCBI Taxonomy" id="717774"/>
    <lineage>
        <taxon>Bacteria</taxon>
        <taxon>Pseudomonadati</taxon>
        <taxon>Pseudomonadota</taxon>
        <taxon>Gammaproteobacteria</taxon>
        <taxon>Oceanospirillales</taxon>
        <taxon>Oceanospirillaceae</taxon>
        <taxon>Marinomonas</taxon>
    </lineage>
</organism>
<dbReference type="GO" id="GO:0042883">
    <property type="term" value="P:cysteine transport"/>
    <property type="evidence" value="ECO:0007669"/>
    <property type="project" value="InterPro"/>
</dbReference>
<dbReference type="PANTHER" id="PTHR24221:SF261">
    <property type="entry name" value="GLUTATHIONE_L-CYSTEINE TRANSPORT SYSTEM ATP-BINDING_PERMEASE PROTEIN CYDD"/>
    <property type="match status" value="1"/>
</dbReference>
<dbReference type="EMBL" id="CP002583">
    <property type="protein sequence ID" value="ADZ91857.1"/>
    <property type="molecule type" value="Genomic_DNA"/>
</dbReference>
<feature type="domain" description="ABC transmembrane type-1" evidence="9">
    <location>
        <begin position="43"/>
        <end position="327"/>
    </location>
</feature>
<evidence type="ECO:0000313" key="10">
    <source>
        <dbReference type="EMBL" id="ADZ91857.1"/>
    </source>
</evidence>
<dbReference type="Pfam" id="PF00664">
    <property type="entry name" value="ABC_membrane"/>
    <property type="match status" value="1"/>
</dbReference>
<dbReference type="CDD" id="cd03228">
    <property type="entry name" value="ABCC_MRP_Like"/>
    <property type="match status" value="1"/>
</dbReference>
<gene>
    <name evidence="10" type="ordered locus">Marme_2626</name>
</gene>
<evidence type="ECO:0000256" key="7">
    <source>
        <dbReference type="SAM" id="Phobius"/>
    </source>
</evidence>
<dbReference type="PATRIC" id="fig|717774.3.peg.2711"/>
<dbReference type="KEGG" id="mme:Marme_2626"/>
<evidence type="ECO:0000256" key="2">
    <source>
        <dbReference type="ARBA" id="ARBA00022692"/>
    </source>
</evidence>
<dbReference type="STRING" id="717774.Marme_2626"/>
<feature type="transmembrane region" description="Helical" evidence="7">
    <location>
        <begin position="70"/>
        <end position="88"/>
    </location>
</feature>
<protein>
    <submittedName>
        <fullName evidence="10">ABC transporter, CydDC cysteine exporter (CydDC-E) family, permease/ATP-binding protein CydD</fullName>
    </submittedName>
</protein>
<dbReference type="HOGENOM" id="CLU_000604_84_9_6"/>
<dbReference type="Gene3D" id="3.40.50.300">
    <property type="entry name" value="P-loop containing nucleotide triphosphate hydrolases"/>
    <property type="match status" value="1"/>
</dbReference>
<feature type="transmembrane region" description="Helical" evidence="7">
    <location>
        <begin position="180"/>
        <end position="199"/>
    </location>
</feature>
<dbReference type="GO" id="GO:0016887">
    <property type="term" value="F:ATP hydrolysis activity"/>
    <property type="evidence" value="ECO:0007669"/>
    <property type="project" value="InterPro"/>
</dbReference>
<dbReference type="InterPro" id="IPR027417">
    <property type="entry name" value="P-loop_NTPase"/>
</dbReference>
<dbReference type="InterPro" id="IPR039421">
    <property type="entry name" value="Type_1_exporter"/>
</dbReference>
<sequence precursor="true">MKKANVKNSNKADKRSGRVVTPERLFLKDLAQSQSKTYRWVNCLGVIIAAGIVLQSLGLAVVFADLVLNASVDIQMLIVAGIGFLSRVSSQYIRELLSASASRNIRFSLRQKTISHLAKLGPKRHQIEEDAALSTRVYEQIDALDDFFTRYKPQVFLVTVIPCAILASVVWVSWIAFGIFMLTAPLVIFFMILVGHKAAQANRRQFKVLSLLSNQFSDLNQGLAELNRLGQTTTARDRLSDSAERYQKSTMSVLRLAFLSTGTLELFASVSIAMVALYLGLGLLEQLPWSVGSAPVTLSEAFFLLLLAPEFYLPLRQLGNDYHAKQKAEAAAVDLIDIYRVTAETQTQDNDNERKGDLSEQVMHPEFETGALIVMRHLGWQQAGRQRLNAFTASIREGERVWLKGESGIGKSSLMTILLGFEQHYEGSVNVEGDELKSSDLTHWRQRLAWIPQKPEWVQGTIRQNLELGIGRCTESALRNALVQAKCWDFVQQLEFGLDSSISEAGTGLSGGQMQRLSIARALLTQADIWLLDEPCSGLDEETAEQVLNTIDDVSHGKTMLIISHDTHPVFWADTFWTLTKEGVHAKAQIKRSYV</sequence>
<evidence type="ECO:0000256" key="6">
    <source>
        <dbReference type="ARBA" id="ARBA00023136"/>
    </source>
</evidence>
<dbReference type="GO" id="GO:0034040">
    <property type="term" value="F:ATPase-coupled lipid transmembrane transporter activity"/>
    <property type="evidence" value="ECO:0007669"/>
    <property type="project" value="TreeGrafter"/>
</dbReference>
<dbReference type="InterPro" id="IPR017871">
    <property type="entry name" value="ABC_transporter-like_CS"/>
</dbReference>
<dbReference type="SUPFAM" id="SSF90123">
    <property type="entry name" value="ABC transporter transmembrane region"/>
    <property type="match status" value="1"/>
</dbReference>
<evidence type="ECO:0000256" key="5">
    <source>
        <dbReference type="ARBA" id="ARBA00022989"/>
    </source>
</evidence>
<dbReference type="Gene3D" id="1.20.1560.10">
    <property type="entry name" value="ABC transporter type 1, transmembrane domain"/>
    <property type="match status" value="1"/>
</dbReference>